<evidence type="ECO:0000313" key="7">
    <source>
        <dbReference type="Proteomes" id="UP001522662"/>
    </source>
</evidence>
<geneLocation type="plasmid" evidence="6">
    <name>unnamed</name>
</geneLocation>
<dbReference type="Gene3D" id="3.40.309.10">
    <property type="entry name" value="Aldehyde Dehydrogenase, Chain A, domain 2"/>
    <property type="match status" value="1"/>
</dbReference>
<comment type="caution">
    <text evidence="6">The sequence shown here is derived from an EMBL/GenBank/DDBJ whole genome shotgun (WGS) entry which is preliminary data.</text>
</comment>
<feature type="active site" evidence="3">
    <location>
        <position position="265"/>
    </location>
</feature>
<evidence type="ECO:0000313" key="6">
    <source>
        <dbReference type="EMBL" id="MCJ8240442.1"/>
    </source>
</evidence>
<dbReference type="Gene3D" id="3.40.605.10">
    <property type="entry name" value="Aldehyde Dehydrogenase, Chain A, domain 1"/>
    <property type="match status" value="1"/>
</dbReference>
<dbReference type="InterPro" id="IPR010102">
    <property type="entry name" value="Succ_semiAld_DH"/>
</dbReference>
<accession>A0ABT0D4V8</accession>
<dbReference type="PANTHER" id="PTHR43353:SF5">
    <property type="entry name" value="SUCCINATE-SEMIALDEHYDE DEHYDROGENASE, MITOCHONDRIAL"/>
    <property type="match status" value="1"/>
</dbReference>
<protein>
    <submittedName>
        <fullName evidence="6">NAD-dependent succinate-semialdehyde dehydrogenase</fullName>
    </submittedName>
</protein>
<evidence type="ECO:0000259" key="5">
    <source>
        <dbReference type="Pfam" id="PF00171"/>
    </source>
</evidence>
<evidence type="ECO:0000256" key="4">
    <source>
        <dbReference type="RuleBase" id="RU003345"/>
    </source>
</evidence>
<dbReference type="InterPro" id="IPR050740">
    <property type="entry name" value="Aldehyde_DH_Superfamily"/>
</dbReference>
<dbReference type="RefSeq" id="WP_245137804.1">
    <property type="nucleotide sequence ID" value="NZ_CP128477.1"/>
</dbReference>
<dbReference type="InterPro" id="IPR016161">
    <property type="entry name" value="Ald_DH/histidinol_DH"/>
</dbReference>
<dbReference type="InterPro" id="IPR016162">
    <property type="entry name" value="Ald_DH_N"/>
</dbReference>
<dbReference type="CDD" id="cd07103">
    <property type="entry name" value="ALDH_F5_SSADH_GabD"/>
    <property type="match status" value="1"/>
</dbReference>
<dbReference type="Proteomes" id="UP001522662">
    <property type="component" value="Unassembled WGS sequence"/>
</dbReference>
<dbReference type="PANTHER" id="PTHR43353">
    <property type="entry name" value="SUCCINATE-SEMIALDEHYDE DEHYDROGENASE, MITOCHONDRIAL"/>
    <property type="match status" value="1"/>
</dbReference>
<gene>
    <name evidence="6" type="ORF">MKJ03_19075</name>
</gene>
<dbReference type="Pfam" id="PF00171">
    <property type="entry name" value="Aldedh"/>
    <property type="match status" value="1"/>
</dbReference>
<name>A0ABT0D4V8_9HYPH</name>
<evidence type="ECO:0000256" key="1">
    <source>
        <dbReference type="ARBA" id="ARBA00009986"/>
    </source>
</evidence>
<comment type="similarity">
    <text evidence="1 4">Belongs to the aldehyde dehydrogenase family.</text>
</comment>
<reference evidence="6 7" key="1">
    <citation type="submission" date="2022-03" db="EMBL/GenBank/DDBJ databases">
        <title>Rhizobium SSM4.3 sp. nov., isolated from Sediment (Gouqi Island).</title>
        <authorList>
            <person name="Chen G."/>
        </authorList>
    </citation>
    <scope>NUCLEOTIDE SEQUENCE [LARGE SCALE GENOMIC DNA]</scope>
    <source>
        <strain evidence="6 7">SSM4.3</strain>
        <plasmid evidence="6">unnamed</plasmid>
    </source>
</reference>
<evidence type="ECO:0000256" key="3">
    <source>
        <dbReference type="PROSITE-ProRule" id="PRU10007"/>
    </source>
</evidence>
<keyword evidence="2 4" id="KW-0560">Oxidoreductase</keyword>
<evidence type="ECO:0000256" key="2">
    <source>
        <dbReference type="ARBA" id="ARBA00023002"/>
    </source>
</evidence>
<proteinExistence type="inferred from homology"/>
<dbReference type="InterPro" id="IPR016160">
    <property type="entry name" value="Ald_DH_CS_CYS"/>
</dbReference>
<dbReference type="SUPFAM" id="SSF53720">
    <property type="entry name" value="ALDH-like"/>
    <property type="match status" value="1"/>
</dbReference>
<dbReference type="InterPro" id="IPR015590">
    <property type="entry name" value="Aldehyde_DH_dom"/>
</dbReference>
<dbReference type="PROSITE" id="PS00687">
    <property type="entry name" value="ALDEHYDE_DEHYDR_GLU"/>
    <property type="match status" value="1"/>
</dbReference>
<dbReference type="PROSITE" id="PS00070">
    <property type="entry name" value="ALDEHYDE_DEHYDR_CYS"/>
    <property type="match status" value="1"/>
</dbReference>
<keyword evidence="7" id="KW-1185">Reference proteome</keyword>
<dbReference type="EMBL" id="JALAYX010000006">
    <property type="protein sequence ID" value="MCJ8240442.1"/>
    <property type="molecule type" value="Genomic_DNA"/>
</dbReference>
<dbReference type="NCBIfam" id="TIGR01780">
    <property type="entry name" value="SSADH"/>
    <property type="match status" value="1"/>
</dbReference>
<sequence length="494" mass="52387">MTISKILTDKLNDPTLATDKSLVGNDWLATSQSGKSFDVTNPATGEVIATLPDLNKAEITKAIDAAYVAQKTWAKKTGKERAVVLRKLNDLMVANADDLATILTMEMGKPWAEARGEILYGASYVEWFAEEAKRVYGDTIPGHQPDKRIMVIKQPIGVVGAITPWNFPNAMLARKVAPALAVGCAMVSKPAAQTPLSALALAILAERAGLPAGLFSVVTSTDAAMVGQEFCANDKVRKLTFTGSTNVGRILMRQGADQIMKLGLELGGNAPFIVFDDADLDAAVEGAMISKYRNAGQTCVCANRLYVQAGIYDAFAKKLAEKVSQLKVGDGFAEGVTTGPLIDANAIKKVKEHVADAVSKGAQIALGGSGADAGELFFQPTILTGVTTAMKVATEETFGPVAPLFKFETEEEVVELANATEFGLASYFYSKDLAKIFRVAEALEYGMVGVNTGLISTEVAPFGGIKQSGLGREGSKYGIDDYIEIKYICLGGIA</sequence>
<feature type="domain" description="Aldehyde dehydrogenase" evidence="5">
    <location>
        <begin position="31"/>
        <end position="488"/>
    </location>
</feature>
<dbReference type="InterPro" id="IPR016163">
    <property type="entry name" value="Ald_DH_C"/>
</dbReference>
<keyword evidence="6" id="KW-0614">Plasmid</keyword>
<organism evidence="6 7">
    <name type="scientific">Peteryoungia algae</name>
    <dbReference type="NCBI Taxonomy" id="2919917"/>
    <lineage>
        <taxon>Bacteria</taxon>
        <taxon>Pseudomonadati</taxon>
        <taxon>Pseudomonadota</taxon>
        <taxon>Alphaproteobacteria</taxon>
        <taxon>Hyphomicrobiales</taxon>
        <taxon>Rhizobiaceae</taxon>
        <taxon>Peteryoungia</taxon>
    </lineage>
</organism>
<dbReference type="InterPro" id="IPR029510">
    <property type="entry name" value="Ald_DH_CS_GLU"/>
</dbReference>